<sequence>MQHTQYDINITFLQQKGFDTSSFAGLKKALTWLKNTDADCLMHGEGSGDPFDIMVGEMRRPMLIASVEAAMAKLQSKDITEPN</sequence>
<dbReference type="Proteomes" id="UP000245720">
    <property type="component" value="Unassembled WGS sequence"/>
</dbReference>
<evidence type="ECO:0000313" key="1">
    <source>
        <dbReference type="EMBL" id="PWJ09664.1"/>
    </source>
</evidence>
<evidence type="ECO:0000313" key="2">
    <source>
        <dbReference type="Proteomes" id="UP000245720"/>
    </source>
</evidence>
<dbReference type="OrthoDB" id="1826379at2"/>
<reference evidence="1 2" key="1">
    <citation type="submission" date="2018-05" db="EMBL/GenBank/DDBJ databases">
        <title>The Hungate 1000. A catalogue of reference genomes from the rumen microbiome.</title>
        <authorList>
            <person name="Kelly W."/>
        </authorList>
    </citation>
    <scope>NUCLEOTIDE SEQUENCE [LARGE SCALE GENOMIC DNA]</scope>
    <source>
        <strain evidence="1 2">SAb67</strain>
    </source>
</reference>
<accession>A0A315XSN6</accession>
<name>A0A315XSN6_RUMFL</name>
<gene>
    <name evidence="1" type="ORF">IE37_03436</name>
</gene>
<dbReference type="RefSeq" id="WP_109728132.1">
    <property type="nucleotide sequence ID" value="NZ_QGDI01000022.1"/>
</dbReference>
<proteinExistence type="predicted"/>
<comment type="caution">
    <text evidence="1">The sequence shown here is derived from an EMBL/GenBank/DDBJ whole genome shotgun (WGS) entry which is preliminary data.</text>
</comment>
<organism evidence="1 2">
    <name type="scientific">Ruminococcus flavefaciens</name>
    <dbReference type="NCBI Taxonomy" id="1265"/>
    <lineage>
        <taxon>Bacteria</taxon>
        <taxon>Bacillati</taxon>
        <taxon>Bacillota</taxon>
        <taxon>Clostridia</taxon>
        <taxon>Eubacteriales</taxon>
        <taxon>Oscillospiraceae</taxon>
        <taxon>Ruminococcus</taxon>
    </lineage>
</organism>
<dbReference type="EMBL" id="QGDI01000022">
    <property type="protein sequence ID" value="PWJ09664.1"/>
    <property type="molecule type" value="Genomic_DNA"/>
</dbReference>
<protein>
    <submittedName>
        <fullName evidence="1">Uncharacterized protein</fullName>
    </submittedName>
</protein>
<dbReference type="AlphaFoldDB" id="A0A315XSN6"/>